<organism evidence="2 3">
    <name type="scientific">Nesidiocoris tenuis</name>
    <dbReference type="NCBI Taxonomy" id="355587"/>
    <lineage>
        <taxon>Eukaryota</taxon>
        <taxon>Metazoa</taxon>
        <taxon>Ecdysozoa</taxon>
        <taxon>Arthropoda</taxon>
        <taxon>Hexapoda</taxon>
        <taxon>Insecta</taxon>
        <taxon>Pterygota</taxon>
        <taxon>Neoptera</taxon>
        <taxon>Paraneoptera</taxon>
        <taxon>Hemiptera</taxon>
        <taxon>Heteroptera</taxon>
        <taxon>Panheteroptera</taxon>
        <taxon>Cimicomorpha</taxon>
        <taxon>Miridae</taxon>
        <taxon>Dicyphina</taxon>
        <taxon>Nesidiocoris</taxon>
    </lineage>
</organism>
<evidence type="ECO:0000313" key="3">
    <source>
        <dbReference type="Proteomes" id="UP000479000"/>
    </source>
</evidence>
<proteinExistence type="predicted"/>
<reference evidence="2 3" key="1">
    <citation type="submission" date="2020-02" db="EMBL/GenBank/DDBJ databases">
        <authorList>
            <person name="Ferguson B K."/>
        </authorList>
    </citation>
    <scope>NUCLEOTIDE SEQUENCE [LARGE SCALE GENOMIC DNA]</scope>
</reference>
<accession>A0A6H5HM25</accession>
<evidence type="ECO:0000256" key="1">
    <source>
        <dbReference type="SAM" id="MobiDB-lite"/>
    </source>
</evidence>
<gene>
    <name evidence="2" type="ORF">NTEN_LOCUS23064</name>
</gene>
<feature type="compositionally biased region" description="Basic residues" evidence="1">
    <location>
        <begin position="79"/>
        <end position="88"/>
    </location>
</feature>
<evidence type="ECO:0000313" key="2">
    <source>
        <dbReference type="EMBL" id="CAB0019352.1"/>
    </source>
</evidence>
<dbReference type="Proteomes" id="UP000479000">
    <property type="component" value="Unassembled WGS sequence"/>
</dbReference>
<dbReference type="EMBL" id="CADCXU010033939">
    <property type="protein sequence ID" value="CAB0019352.1"/>
    <property type="molecule type" value="Genomic_DNA"/>
</dbReference>
<keyword evidence="3" id="KW-1185">Reference proteome</keyword>
<sequence length="202" mass="22652">MRDKLNWLRLTSRFSTKLIIGCPFCSFSQASQTEKGLITLNLGEAQVKVKGHLCGSAIYDTRPLASYFDIVPTESRGSRIHSRRMATRRPKDVANTKTDCSRSTGKTLKPNDVQHSEVERFAIGMKGNQITDPDSFSSYIIQGSLNNSFSKHSSRRRQPQIRTLMSTRLENVHSSCTNANIAEGFDCSSRCRRCSHLSTEEA</sequence>
<protein>
    <submittedName>
        <fullName evidence="2">Uncharacterized protein</fullName>
    </submittedName>
</protein>
<feature type="compositionally biased region" description="Polar residues" evidence="1">
    <location>
        <begin position="95"/>
        <end position="106"/>
    </location>
</feature>
<dbReference type="AlphaFoldDB" id="A0A6H5HM25"/>
<name>A0A6H5HM25_9HEMI</name>
<feature type="region of interest" description="Disordered" evidence="1">
    <location>
        <begin position="79"/>
        <end position="109"/>
    </location>
</feature>